<proteinExistence type="predicted"/>
<accession>A0A1C3XUU3</accession>
<keyword evidence="3" id="KW-1185">Reference proteome</keyword>
<dbReference type="EMBL" id="FMAI01000054">
    <property type="protein sequence ID" value="SCB55786.1"/>
    <property type="molecule type" value="Genomic_DNA"/>
</dbReference>
<evidence type="ECO:0000256" key="1">
    <source>
        <dbReference type="SAM" id="MobiDB-lite"/>
    </source>
</evidence>
<name>A0A1C3XUU3_9BRAD</name>
<organism evidence="2 3">
    <name type="scientific">Bradyrhizobium shewense</name>
    <dbReference type="NCBI Taxonomy" id="1761772"/>
    <lineage>
        <taxon>Bacteria</taxon>
        <taxon>Pseudomonadati</taxon>
        <taxon>Pseudomonadota</taxon>
        <taxon>Alphaproteobacteria</taxon>
        <taxon>Hyphomicrobiales</taxon>
        <taxon>Nitrobacteraceae</taxon>
        <taxon>Bradyrhizobium</taxon>
    </lineage>
</organism>
<evidence type="ECO:0000313" key="3">
    <source>
        <dbReference type="Proteomes" id="UP000199184"/>
    </source>
</evidence>
<protein>
    <submittedName>
        <fullName evidence="2">Uncharacterized protein</fullName>
    </submittedName>
</protein>
<feature type="region of interest" description="Disordered" evidence="1">
    <location>
        <begin position="1"/>
        <end position="23"/>
    </location>
</feature>
<gene>
    <name evidence="2" type="ORF">GA0061098_10547</name>
</gene>
<reference evidence="3" key="1">
    <citation type="submission" date="2016-08" db="EMBL/GenBank/DDBJ databases">
        <authorList>
            <person name="Varghese N."/>
            <person name="Submissions Spin"/>
        </authorList>
    </citation>
    <scope>NUCLEOTIDE SEQUENCE [LARGE SCALE GENOMIC DNA]</scope>
    <source>
        <strain evidence="3">ERR11</strain>
    </source>
</reference>
<evidence type="ECO:0000313" key="2">
    <source>
        <dbReference type="EMBL" id="SCB55786.1"/>
    </source>
</evidence>
<feature type="compositionally biased region" description="Basic and acidic residues" evidence="1">
    <location>
        <begin position="1"/>
        <end position="18"/>
    </location>
</feature>
<dbReference type="Proteomes" id="UP000199184">
    <property type="component" value="Unassembled WGS sequence"/>
</dbReference>
<dbReference type="AlphaFoldDB" id="A0A1C3XUU3"/>
<sequence length="58" mass="6578">MQARDLLERLTGQHDELHSASTGRAEQVYRAFQPTIELRVLLLVESARALDLGRGQNF</sequence>